<dbReference type="RefSeq" id="WP_039969607.1">
    <property type="nucleotide sequence ID" value="NZ_JAQENO010000033.1"/>
</dbReference>
<dbReference type="InterPro" id="IPR018060">
    <property type="entry name" value="HTH_AraC"/>
</dbReference>
<dbReference type="AlphaFoldDB" id="A0A412Y0A7"/>
<dbReference type="GO" id="GO:0003700">
    <property type="term" value="F:DNA-binding transcription factor activity"/>
    <property type="evidence" value="ECO:0007669"/>
    <property type="project" value="InterPro"/>
</dbReference>
<evidence type="ECO:0000259" key="4">
    <source>
        <dbReference type="PROSITE" id="PS01124"/>
    </source>
</evidence>
<dbReference type="GO" id="GO:0043565">
    <property type="term" value="F:sequence-specific DNA binding"/>
    <property type="evidence" value="ECO:0007669"/>
    <property type="project" value="InterPro"/>
</dbReference>
<feature type="domain" description="HTH araC/xylS-type" evidence="4">
    <location>
        <begin position="179"/>
        <end position="275"/>
    </location>
</feature>
<keyword evidence="1" id="KW-0805">Transcription regulation</keyword>
<dbReference type="SMART" id="SM00342">
    <property type="entry name" value="HTH_ARAC"/>
    <property type="match status" value="1"/>
</dbReference>
<dbReference type="PROSITE" id="PS01124">
    <property type="entry name" value="HTH_ARAC_FAMILY_2"/>
    <property type="match status" value="1"/>
</dbReference>
<keyword evidence="3" id="KW-0804">Transcription</keyword>
<dbReference type="Proteomes" id="UP000286270">
    <property type="component" value="Unassembled WGS sequence"/>
</dbReference>
<accession>A0A412Y0A7</accession>
<dbReference type="Gene3D" id="1.10.10.60">
    <property type="entry name" value="Homeodomain-like"/>
    <property type="match status" value="1"/>
</dbReference>
<gene>
    <name evidence="5" type="ORF">DWW08_16105</name>
</gene>
<evidence type="ECO:0000256" key="1">
    <source>
        <dbReference type="ARBA" id="ARBA00023015"/>
    </source>
</evidence>
<dbReference type="EMBL" id="QRZH01000015">
    <property type="protein sequence ID" value="RGV50747.1"/>
    <property type="molecule type" value="Genomic_DNA"/>
</dbReference>
<sequence length="275" mass="32254">MVQTEKGTLRLNYSNVFLCFHFNSRQTCQHMVKDHMLVYVYSGELLIESGTNKEVVSPGECVFLPKNHKVNIARQSAEDEQFKAIFLVFDRKFLRKFYQEYEKKLPLDKSKENIPNWLKLPDTMAIKSLFYSLIPFLESSVKPTEELMKLKQQEGLIDLLNIDENLCTTLFDFIEPWKIDIWEFMNDNYMYELSISDIALFTGRSLAAFKRDFQKISSLPPQKWIMQKRLEVAYQEIKEGQKASDIYLKLGFKSLSHFSTAFKKQYGSSPQQLAD</sequence>
<organism evidence="5 6">
    <name type="scientific">Bacteroides fragilis</name>
    <dbReference type="NCBI Taxonomy" id="817"/>
    <lineage>
        <taxon>Bacteria</taxon>
        <taxon>Pseudomonadati</taxon>
        <taxon>Bacteroidota</taxon>
        <taxon>Bacteroidia</taxon>
        <taxon>Bacteroidales</taxon>
        <taxon>Bacteroidaceae</taxon>
        <taxon>Bacteroides</taxon>
    </lineage>
</organism>
<comment type="caution">
    <text evidence="5">The sequence shown here is derived from an EMBL/GenBank/DDBJ whole genome shotgun (WGS) entry which is preliminary data.</text>
</comment>
<reference evidence="5 6" key="1">
    <citation type="submission" date="2018-08" db="EMBL/GenBank/DDBJ databases">
        <title>A genome reference for cultivated species of the human gut microbiota.</title>
        <authorList>
            <person name="Zou Y."/>
            <person name="Xue W."/>
            <person name="Luo G."/>
        </authorList>
    </citation>
    <scope>NUCLEOTIDE SEQUENCE [LARGE SCALE GENOMIC DNA]</scope>
    <source>
        <strain evidence="5 6">AF14-26</strain>
    </source>
</reference>
<dbReference type="InterPro" id="IPR014710">
    <property type="entry name" value="RmlC-like_jellyroll"/>
</dbReference>
<dbReference type="InterPro" id="IPR054015">
    <property type="entry name" value="ExsA-like_N"/>
</dbReference>
<dbReference type="InterPro" id="IPR009057">
    <property type="entry name" value="Homeodomain-like_sf"/>
</dbReference>
<keyword evidence="2" id="KW-0238">DNA-binding</keyword>
<evidence type="ECO:0000256" key="2">
    <source>
        <dbReference type="ARBA" id="ARBA00023125"/>
    </source>
</evidence>
<dbReference type="PANTHER" id="PTHR46796">
    <property type="entry name" value="HTH-TYPE TRANSCRIPTIONAL ACTIVATOR RHAS-RELATED"/>
    <property type="match status" value="1"/>
</dbReference>
<proteinExistence type="predicted"/>
<dbReference type="GeneID" id="86050451"/>
<evidence type="ECO:0000256" key="3">
    <source>
        <dbReference type="ARBA" id="ARBA00023163"/>
    </source>
</evidence>
<dbReference type="Pfam" id="PF12833">
    <property type="entry name" value="HTH_18"/>
    <property type="match status" value="1"/>
</dbReference>
<dbReference type="SUPFAM" id="SSF46689">
    <property type="entry name" value="Homeodomain-like"/>
    <property type="match status" value="1"/>
</dbReference>
<name>A0A412Y0A7_BACFG</name>
<protein>
    <submittedName>
        <fullName evidence="5">AraC family transcriptional regulator</fullName>
    </submittedName>
</protein>
<dbReference type="InterPro" id="IPR050204">
    <property type="entry name" value="AraC_XylS_family_regulators"/>
</dbReference>
<evidence type="ECO:0000313" key="6">
    <source>
        <dbReference type="Proteomes" id="UP000286270"/>
    </source>
</evidence>
<dbReference type="Pfam" id="PF22200">
    <property type="entry name" value="ExsA_N"/>
    <property type="match status" value="1"/>
</dbReference>
<dbReference type="Gene3D" id="2.60.120.10">
    <property type="entry name" value="Jelly Rolls"/>
    <property type="match status" value="1"/>
</dbReference>
<evidence type="ECO:0000313" key="5">
    <source>
        <dbReference type="EMBL" id="RGV50747.1"/>
    </source>
</evidence>